<dbReference type="Pfam" id="PF18788">
    <property type="entry name" value="DarA_N"/>
    <property type="match status" value="1"/>
</dbReference>
<dbReference type="InterPro" id="IPR041140">
    <property type="entry name" value="DarA_N"/>
</dbReference>
<accession>A0A4S4B987</accession>
<dbReference type="OrthoDB" id="343736at2"/>
<evidence type="ECO:0000256" key="1">
    <source>
        <dbReference type="SAM" id="Coils"/>
    </source>
</evidence>
<feature type="region of interest" description="Disordered" evidence="2">
    <location>
        <begin position="1344"/>
        <end position="1365"/>
    </location>
</feature>
<keyword evidence="6" id="KW-1185">Reference proteome</keyword>
<dbReference type="Pfam" id="PF18823">
    <property type="entry name" value="InPase"/>
    <property type="match status" value="1"/>
</dbReference>
<keyword evidence="1" id="KW-0175">Coiled coil</keyword>
<evidence type="ECO:0000259" key="4">
    <source>
        <dbReference type="Pfam" id="PF18823"/>
    </source>
</evidence>
<evidence type="ECO:0000256" key="2">
    <source>
        <dbReference type="SAM" id="MobiDB-lite"/>
    </source>
</evidence>
<gene>
    <name evidence="5" type="ORF">E6C76_04085</name>
</gene>
<feature type="domain" description="Defence against restriction A N-terminal" evidence="3">
    <location>
        <begin position="234"/>
        <end position="355"/>
    </location>
</feature>
<proteinExistence type="predicted"/>
<dbReference type="RefSeq" id="WP_136346945.1">
    <property type="nucleotide sequence ID" value="NZ_SSOC01000001.1"/>
</dbReference>
<dbReference type="Proteomes" id="UP000308430">
    <property type="component" value="Unassembled WGS sequence"/>
</dbReference>
<organism evidence="5 6">
    <name type="scientific">Pseudothauera nasutitermitis</name>
    <dbReference type="NCBI Taxonomy" id="2565930"/>
    <lineage>
        <taxon>Bacteria</taxon>
        <taxon>Pseudomonadati</taxon>
        <taxon>Pseudomonadota</taxon>
        <taxon>Betaproteobacteria</taxon>
        <taxon>Rhodocyclales</taxon>
        <taxon>Zoogloeaceae</taxon>
        <taxon>Pseudothauera</taxon>
    </lineage>
</organism>
<evidence type="ECO:0008006" key="7">
    <source>
        <dbReference type="Google" id="ProtNLM"/>
    </source>
</evidence>
<feature type="domain" description="Inorganic pyrophosphatase" evidence="4">
    <location>
        <begin position="28"/>
        <end position="161"/>
    </location>
</feature>
<evidence type="ECO:0000313" key="6">
    <source>
        <dbReference type="Proteomes" id="UP000308430"/>
    </source>
</evidence>
<dbReference type="InterPro" id="IPR041595">
    <property type="entry name" value="Inorganic_Pase"/>
</dbReference>
<evidence type="ECO:0000259" key="3">
    <source>
        <dbReference type="Pfam" id="PF18788"/>
    </source>
</evidence>
<feature type="coiled-coil region" evidence="1">
    <location>
        <begin position="372"/>
        <end position="406"/>
    </location>
</feature>
<protein>
    <recommendedName>
        <fullName evidence="7">Defence against restriction A N-terminal domain-containing protein</fullName>
    </recommendedName>
</protein>
<reference evidence="5 6" key="1">
    <citation type="submission" date="2019-04" db="EMBL/GenBank/DDBJ databases">
        <title>Azoarcus nasutitermitis sp. nov. isolated from termite nest.</title>
        <authorList>
            <person name="Lin S.-Y."/>
            <person name="Hameed A."/>
            <person name="Hsu Y.-H."/>
            <person name="Young C.-C."/>
        </authorList>
    </citation>
    <scope>NUCLEOTIDE SEQUENCE [LARGE SCALE GENOMIC DNA]</scope>
    <source>
        <strain evidence="5 6">CC-YHH838</strain>
    </source>
</reference>
<comment type="caution">
    <text evidence="5">The sequence shown here is derived from an EMBL/GenBank/DDBJ whole genome shotgun (WGS) entry which is preliminary data.</text>
</comment>
<evidence type="ECO:0000313" key="5">
    <source>
        <dbReference type="EMBL" id="THF67543.1"/>
    </source>
</evidence>
<feature type="compositionally biased region" description="Low complexity" evidence="2">
    <location>
        <begin position="1344"/>
        <end position="1359"/>
    </location>
</feature>
<dbReference type="EMBL" id="SSOC01000001">
    <property type="protein sequence ID" value="THF67543.1"/>
    <property type="molecule type" value="Genomic_DNA"/>
</dbReference>
<sequence length="1603" mass="170639">MSDSTFLHIENAAHGGAFGNNTIPEPTEAQCIAGNYKVGRANLYGLSIAIEQPRGSYRTGIDAKTGKRWASRMAAHYGYISGTKGADDDAVDCFIGFYPQSETAYVINQNVGGRFDEHKVMLAFPDEDTARRAYLDSYERGWNGLASLVPASISQLKWWLKNGDLRRPLRADNLPHEGLETMTRKVQWNSDALPYDNTLDHVLYEIRCADAGEGLLMDAVTAQEITEDAEGLLAFDALVSPYAKLERKMELLRGVMERTGDKVKPVAMQITEPFKQRGVANVAAIFELSDGQTVSIFFHNPDVTPGKMAPTDEVISWKWLLNKKDITIVVAPERGADLNVREVARRIMRLAEKNSPAFQRLNAKRAERMGAIQSLKDEITGLEAELSAAQHELEVAKVDAEDAQNKKNRDYADAVQQVSTSQDAYLRATENGGTDPKTGQTKEALAAQIDRQSAEAQRLRDIANGVTPAEPPAPHYSAQTLKALVDSYGWEGAGHDSVVKAFPGVGPLGGQMVPDGTRKIYAGYRFDERKRYIAAIFGDDQLFDIDGRDREPADVARELNERVEAWVAERQASNGYAKPTPAAAPAADAPDLTYRRSADGLFTTFLPNTPEGEKAWRTMNATQGSEGGKILAAHTEAVIQQIRDAGYTVAEDASGPTTAEEADALLAALEAPPQPDEQALIDAYFKSWGEEAAQINAAVAAINWEGITDTASAAAEMQKLRDAANSDRPIVKARDALEAIGIKSWDDRLASVTDSPGFKAQGDAMDAYRAATDKIQAVAKEKLIEAGKAELAALPEGAPLADVARAVFRKHGIDIGQRGEGWVARVAQQVEAKDADGLREILAGVGSDSNKASMEVFERATGVKLAKTQRERGRQIDEWAGITPEKRAELEAAKDAAWLARERERKVKESWDALKAMNVRNNGTGVVSDGQQYLLGQVAGGYDTVGSFKRGAATVYGLEKGTDLVFVNNRTFTNFLKSAIAFGSLRQALELVGAVEPEAAEAQGGTEQIAAVDAAYKFESATDSFKLWLHESLDKADYSPFVTAKAMDEAAKRHGATVEWGKALAALDDAGHAVASLEASLAVVENNAPINRAEGDILQADLETETAKSIREAISTLTEADYAPSEEDIGGTFEAEAVALDSANEPPVKALLASLRSFLGQQQALDAVPSLDGTEHVGTIKLAGEAIGRIDIADDGKAMVYVGATGDERVVFPSGTRAMYSDDDAVLMVDALFSMRDAAAPAPAVPYAGSDPDAPGIYKRDAGYLAVKQAASLLGVAVQDAEVDANLVINTSIAYGGKSLKVEISPHGWVNVGSEHVMINPNVSTATTAADGQSIADAVKAQTEAAAAEGGPAGGQPEPGAGGDDADLVAAALAAVQSRELARLNVKGGLPYFMFPVDGDEVILSDELRAKVEAQLGEPLVEAVLAGLEGQTTLVPQSAAPTAAPPDTPPDVPELIAAGFRRVLNNDYVRAVQAGDKKLQFNVRVTEDGFIVRLTVGFSGGITGAATEIGRTADVGAAIALADAEAAKRGAGDGQADPQKDADRALFQSVIDGTVADILAPELADDLEAAYTRNQGDAELVALFEQAVAAYQAAMMAATSSLA</sequence>
<name>A0A4S4B987_9RHOO</name>